<dbReference type="GO" id="GO:0016758">
    <property type="term" value="F:hexosyltransferase activity"/>
    <property type="evidence" value="ECO:0007669"/>
    <property type="project" value="InterPro"/>
</dbReference>
<evidence type="ECO:0000313" key="5">
    <source>
        <dbReference type="EMBL" id="GGF87727.1"/>
    </source>
</evidence>
<dbReference type="InterPro" id="IPR016181">
    <property type="entry name" value="Acyl_CoA_acyltransferase"/>
</dbReference>
<reference evidence="5" key="1">
    <citation type="journal article" date="2014" name="Int. J. Syst. Evol. Microbiol.">
        <title>Complete genome sequence of Corynebacterium casei LMG S-19264T (=DSM 44701T), isolated from a smear-ripened cheese.</title>
        <authorList>
            <consortium name="US DOE Joint Genome Institute (JGI-PGF)"/>
            <person name="Walter F."/>
            <person name="Albersmeier A."/>
            <person name="Kalinowski J."/>
            <person name="Ruckert C."/>
        </authorList>
    </citation>
    <scope>NUCLEOTIDE SEQUENCE</scope>
    <source>
        <strain evidence="5">CGMCC 1.16134</strain>
    </source>
</reference>
<evidence type="ECO:0000256" key="2">
    <source>
        <dbReference type="PIRSR" id="PIRSR620023-1"/>
    </source>
</evidence>
<evidence type="ECO:0000313" key="6">
    <source>
        <dbReference type="Proteomes" id="UP000637643"/>
    </source>
</evidence>
<sequence length="505" mass="57694">MKCFIRADASEKLGIGHVMRCLALSSGLIEQKHEVIFISRELNPFVSELIITQGCSIIQIETPLPLGSALESEFIIELINKDYRLTKEDWLIIDHYSLDYRFESHLRSLFNNILVIDDLADRFHDCNILLDSGLDKTKEIEYNRLIPNSAIKLLGPSYALLRREFSDVSQTINNINGEHVRNILVCFGGTDPTNETLKTIRALEPCLNDISNVKIILGKTNPHIKELTNLYEGNNKLQFLIQPSSVALVMASCDLAICAGGSMTWERYCLGLPGIVIAIADNQLKNAQQGHLMDVDKYLGFHQFVTEEDIRQTFESIIHSKSWLQNARQKARMIVDGKGVSKVVDLLSMKQNPLVLRDVERNEILWMWECRNDAESRSNSVHTDEIPYSEHVKWVEQSKSMLNRKLMIAWDGEFKIAVVRLDKDGDSAIVSINVAKEHRNKGNALKILRELELTVIKWDRRIHTLQALIKKENTASIRVFLKAGYKQCCDDNKFIKMQKKLFKEG</sequence>
<organism evidence="5 6">
    <name type="scientific">Paenibacillus albidus</name>
    <dbReference type="NCBI Taxonomy" id="2041023"/>
    <lineage>
        <taxon>Bacteria</taxon>
        <taxon>Bacillati</taxon>
        <taxon>Bacillota</taxon>
        <taxon>Bacilli</taxon>
        <taxon>Bacillales</taxon>
        <taxon>Paenibacillaceae</taxon>
        <taxon>Paenibacillus</taxon>
    </lineage>
</organism>
<feature type="active site" description="Proton acceptor" evidence="2">
    <location>
        <position position="17"/>
    </location>
</feature>
<dbReference type="InterPro" id="IPR007235">
    <property type="entry name" value="Glyco_trans_28_C"/>
</dbReference>
<proteinExistence type="predicted"/>
<evidence type="ECO:0000256" key="1">
    <source>
        <dbReference type="ARBA" id="ARBA00023136"/>
    </source>
</evidence>
<dbReference type="SUPFAM" id="SSF55729">
    <property type="entry name" value="Acyl-CoA N-acyltransferases (Nat)"/>
    <property type="match status" value="1"/>
</dbReference>
<dbReference type="SUPFAM" id="SSF53756">
    <property type="entry name" value="UDP-Glycosyltransferase/glycogen phosphorylase"/>
    <property type="match status" value="1"/>
</dbReference>
<evidence type="ECO:0000256" key="3">
    <source>
        <dbReference type="PIRSR" id="PIRSR620023-2"/>
    </source>
</evidence>
<dbReference type="PROSITE" id="PS51186">
    <property type="entry name" value="GNAT"/>
    <property type="match status" value="1"/>
</dbReference>
<dbReference type="InterPro" id="IPR020023">
    <property type="entry name" value="PseG"/>
</dbReference>
<dbReference type="GO" id="GO:0016747">
    <property type="term" value="F:acyltransferase activity, transferring groups other than amino-acyl groups"/>
    <property type="evidence" value="ECO:0007669"/>
    <property type="project" value="InterPro"/>
</dbReference>
<dbReference type="AlphaFoldDB" id="A0A917CFX8"/>
<dbReference type="PANTHER" id="PTHR21015:SF22">
    <property type="entry name" value="GLYCOSYLTRANSFERASE"/>
    <property type="match status" value="1"/>
</dbReference>
<reference evidence="5" key="2">
    <citation type="submission" date="2020-09" db="EMBL/GenBank/DDBJ databases">
        <authorList>
            <person name="Sun Q."/>
            <person name="Zhou Y."/>
        </authorList>
    </citation>
    <scope>NUCLEOTIDE SEQUENCE</scope>
    <source>
        <strain evidence="5">CGMCC 1.16134</strain>
    </source>
</reference>
<dbReference type="Pfam" id="PF04101">
    <property type="entry name" value="Glyco_tran_28_C"/>
    <property type="match status" value="1"/>
</dbReference>
<comment type="caution">
    <text evidence="5">The sequence shown here is derived from an EMBL/GenBank/DDBJ whole genome shotgun (WGS) entry which is preliminary data.</text>
</comment>
<name>A0A917CFX8_9BACL</name>
<dbReference type="RefSeq" id="WP_189027272.1">
    <property type="nucleotide sequence ID" value="NZ_BMKR01000014.1"/>
</dbReference>
<feature type="domain" description="N-acetyltransferase" evidence="4">
    <location>
        <begin position="354"/>
        <end position="502"/>
    </location>
</feature>
<keyword evidence="1" id="KW-0472">Membrane</keyword>
<keyword evidence="6" id="KW-1185">Reference proteome</keyword>
<dbReference type="NCBIfam" id="TIGR03590">
    <property type="entry name" value="PseG"/>
    <property type="match status" value="1"/>
</dbReference>
<feature type="binding site" evidence="3">
    <location>
        <position position="266"/>
    </location>
    <ligand>
        <name>substrate</name>
    </ligand>
</feature>
<dbReference type="EMBL" id="BMKR01000014">
    <property type="protein sequence ID" value="GGF87727.1"/>
    <property type="molecule type" value="Genomic_DNA"/>
</dbReference>
<protein>
    <recommendedName>
        <fullName evidence="4">N-acetyltransferase domain-containing protein</fullName>
    </recommendedName>
</protein>
<dbReference type="Gene3D" id="3.40.630.30">
    <property type="match status" value="1"/>
</dbReference>
<dbReference type="Gene3D" id="3.40.50.11190">
    <property type="match status" value="1"/>
</dbReference>
<dbReference type="InterPro" id="IPR000182">
    <property type="entry name" value="GNAT_dom"/>
</dbReference>
<dbReference type="Gene3D" id="3.40.50.2000">
    <property type="entry name" value="Glycogen Phosphorylase B"/>
    <property type="match status" value="1"/>
</dbReference>
<dbReference type="PANTHER" id="PTHR21015">
    <property type="entry name" value="UDP-N-ACETYLGLUCOSAMINE--N-ACETYLMURAMYL-(PENTAPEPTIDE) PYROPHOSPHORYL-UNDECAPRENOL N-ACETYLGLUCOSAMINE TRANSFERASE 1"/>
    <property type="match status" value="1"/>
</dbReference>
<accession>A0A917CFX8</accession>
<feature type="binding site" evidence="3">
    <location>
        <position position="162"/>
    </location>
    <ligand>
        <name>substrate</name>
    </ligand>
</feature>
<dbReference type="Proteomes" id="UP000637643">
    <property type="component" value="Unassembled WGS sequence"/>
</dbReference>
<evidence type="ECO:0000259" key="4">
    <source>
        <dbReference type="PROSITE" id="PS51186"/>
    </source>
</evidence>
<dbReference type="Pfam" id="PF08445">
    <property type="entry name" value="FR47"/>
    <property type="match status" value="1"/>
</dbReference>
<dbReference type="InterPro" id="IPR013653">
    <property type="entry name" value="GCN5-like_dom"/>
</dbReference>
<gene>
    <name evidence="5" type="ORF">GCM10010912_36230</name>
</gene>